<evidence type="ECO:0000313" key="2">
    <source>
        <dbReference type="EMBL" id="AES70223.1"/>
    </source>
</evidence>
<keyword evidence="1" id="KW-0732">Signal</keyword>
<protein>
    <submittedName>
        <fullName evidence="2">Transmembrane protein, putative</fullName>
    </submittedName>
</protein>
<dbReference type="PaxDb" id="3880-AES70223"/>
<keyword evidence="2" id="KW-0472">Membrane</keyword>
<keyword evidence="5" id="KW-1185">Reference proteome</keyword>
<organism evidence="2 5">
    <name type="scientific">Medicago truncatula</name>
    <name type="common">Barrel medic</name>
    <name type="synonym">Medicago tribuloides</name>
    <dbReference type="NCBI Taxonomy" id="3880"/>
    <lineage>
        <taxon>Eukaryota</taxon>
        <taxon>Viridiplantae</taxon>
        <taxon>Streptophyta</taxon>
        <taxon>Embryophyta</taxon>
        <taxon>Tracheophyta</taxon>
        <taxon>Spermatophyta</taxon>
        <taxon>Magnoliopsida</taxon>
        <taxon>eudicotyledons</taxon>
        <taxon>Gunneridae</taxon>
        <taxon>Pentapetalae</taxon>
        <taxon>rosids</taxon>
        <taxon>fabids</taxon>
        <taxon>Fabales</taxon>
        <taxon>Fabaceae</taxon>
        <taxon>Papilionoideae</taxon>
        <taxon>50 kb inversion clade</taxon>
        <taxon>NPAAA clade</taxon>
        <taxon>Hologalegina</taxon>
        <taxon>IRL clade</taxon>
        <taxon>Trifolieae</taxon>
        <taxon>Medicago</taxon>
    </lineage>
</organism>
<dbReference type="EnsemblPlants" id="AES70223">
    <property type="protein sequence ID" value="AES70223"/>
    <property type="gene ID" value="MTR_3g049935"/>
</dbReference>
<evidence type="ECO:0000313" key="4">
    <source>
        <dbReference type="EnsemblPlants" id="AES70223"/>
    </source>
</evidence>
<evidence type="ECO:0000256" key="1">
    <source>
        <dbReference type="SAM" id="SignalP"/>
    </source>
</evidence>
<dbReference type="AlphaFoldDB" id="G7J1C6"/>
<reference evidence="2 5" key="1">
    <citation type="journal article" date="2011" name="Nature">
        <title>The Medicago genome provides insight into the evolution of rhizobial symbioses.</title>
        <authorList>
            <person name="Young N.D."/>
            <person name="Debelle F."/>
            <person name="Oldroyd G.E."/>
            <person name="Geurts R."/>
            <person name="Cannon S.B."/>
            <person name="Udvardi M.K."/>
            <person name="Benedito V.A."/>
            <person name="Mayer K.F."/>
            <person name="Gouzy J."/>
            <person name="Schoof H."/>
            <person name="Van de Peer Y."/>
            <person name="Proost S."/>
            <person name="Cook D.R."/>
            <person name="Meyers B.C."/>
            <person name="Spannagl M."/>
            <person name="Cheung F."/>
            <person name="De Mita S."/>
            <person name="Krishnakumar V."/>
            <person name="Gundlach H."/>
            <person name="Zhou S."/>
            <person name="Mudge J."/>
            <person name="Bharti A.K."/>
            <person name="Murray J.D."/>
            <person name="Naoumkina M.A."/>
            <person name="Rosen B."/>
            <person name="Silverstein K.A."/>
            <person name="Tang H."/>
            <person name="Rombauts S."/>
            <person name="Zhao P.X."/>
            <person name="Zhou P."/>
            <person name="Barbe V."/>
            <person name="Bardou P."/>
            <person name="Bechner M."/>
            <person name="Bellec A."/>
            <person name="Berger A."/>
            <person name="Berges H."/>
            <person name="Bidwell S."/>
            <person name="Bisseling T."/>
            <person name="Choisne N."/>
            <person name="Couloux A."/>
            <person name="Denny R."/>
            <person name="Deshpande S."/>
            <person name="Dai X."/>
            <person name="Doyle J.J."/>
            <person name="Dudez A.M."/>
            <person name="Farmer A.D."/>
            <person name="Fouteau S."/>
            <person name="Franken C."/>
            <person name="Gibelin C."/>
            <person name="Gish J."/>
            <person name="Goldstein S."/>
            <person name="Gonzalez A.J."/>
            <person name="Green P.J."/>
            <person name="Hallab A."/>
            <person name="Hartog M."/>
            <person name="Hua A."/>
            <person name="Humphray S.J."/>
            <person name="Jeong D.H."/>
            <person name="Jing Y."/>
            <person name="Jocker A."/>
            <person name="Kenton S.M."/>
            <person name="Kim D.J."/>
            <person name="Klee K."/>
            <person name="Lai H."/>
            <person name="Lang C."/>
            <person name="Lin S."/>
            <person name="Macmil S.L."/>
            <person name="Magdelenat G."/>
            <person name="Matthews L."/>
            <person name="McCorrison J."/>
            <person name="Monaghan E.L."/>
            <person name="Mun J.H."/>
            <person name="Najar F.Z."/>
            <person name="Nicholson C."/>
            <person name="Noirot C."/>
            <person name="O'Bleness M."/>
            <person name="Paule C.R."/>
            <person name="Poulain J."/>
            <person name="Prion F."/>
            <person name="Qin B."/>
            <person name="Qu C."/>
            <person name="Retzel E.F."/>
            <person name="Riddle C."/>
            <person name="Sallet E."/>
            <person name="Samain S."/>
            <person name="Samson N."/>
            <person name="Sanders I."/>
            <person name="Saurat O."/>
            <person name="Scarpelli C."/>
            <person name="Schiex T."/>
            <person name="Segurens B."/>
            <person name="Severin A.J."/>
            <person name="Sherrier D.J."/>
            <person name="Shi R."/>
            <person name="Sims S."/>
            <person name="Singer S.R."/>
            <person name="Sinharoy S."/>
            <person name="Sterck L."/>
            <person name="Viollet A."/>
            <person name="Wang B.B."/>
            <person name="Wang K."/>
            <person name="Wang M."/>
            <person name="Wang X."/>
            <person name="Warfsmann J."/>
            <person name="Weissenbach J."/>
            <person name="White D.D."/>
            <person name="White J.D."/>
            <person name="Wiley G.B."/>
            <person name="Wincker P."/>
            <person name="Xing Y."/>
            <person name="Yang L."/>
            <person name="Yao Z."/>
            <person name="Ying F."/>
            <person name="Zhai J."/>
            <person name="Zhou L."/>
            <person name="Zuber A."/>
            <person name="Denarie J."/>
            <person name="Dixon R.A."/>
            <person name="May G.D."/>
            <person name="Schwartz D.C."/>
            <person name="Rogers J."/>
            <person name="Quetier F."/>
            <person name="Town C.D."/>
            <person name="Roe B.A."/>
        </authorList>
    </citation>
    <scope>NUCLEOTIDE SEQUENCE [LARGE SCALE GENOMIC DNA]</scope>
    <source>
        <strain evidence="2">A17</strain>
        <strain evidence="4 5">cv. Jemalong A17</strain>
    </source>
</reference>
<reference evidence="3" key="4">
    <citation type="journal article" date="2018" name="Nat. Plants">
        <title>Whole-genome landscape of Medicago truncatula symbiotic genes.</title>
        <authorList>
            <person name="Pecrix Y."/>
            <person name="Gamas P."/>
            <person name="Carrere S."/>
        </authorList>
    </citation>
    <scope>NUCLEOTIDE SEQUENCE</scope>
    <source>
        <tissue evidence="3">Leaves</tissue>
    </source>
</reference>
<dbReference type="HOGENOM" id="CLU_190964_2_0_1"/>
<dbReference type="Proteomes" id="UP000265566">
    <property type="component" value="Chromosome 3"/>
</dbReference>
<reference evidence="4" key="3">
    <citation type="submission" date="2015-04" db="UniProtKB">
        <authorList>
            <consortium name="EnsemblPlants"/>
        </authorList>
    </citation>
    <scope>IDENTIFICATION</scope>
    <source>
        <strain evidence="4">cv. Jemalong A17</strain>
    </source>
</reference>
<sequence>MAKHISQYCLLAILCIALVLTLGPTPSLSNCIYPMLCDSFVICDARCRGFGFLRGVCSDFPGTMSCCCVQ</sequence>
<keyword evidence="2" id="KW-0812">Transmembrane</keyword>
<evidence type="ECO:0000313" key="3">
    <source>
        <dbReference type="EMBL" id="RHN67017.1"/>
    </source>
</evidence>
<evidence type="ECO:0000313" key="5">
    <source>
        <dbReference type="Proteomes" id="UP000002051"/>
    </source>
</evidence>
<feature type="chain" id="PRO_5014572629" evidence="1">
    <location>
        <begin position="30"/>
        <end position="70"/>
    </location>
</feature>
<dbReference type="EMBL" id="CM001219">
    <property type="protein sequence ID" value="AES70223.1"/>
    <property type="molecule type" value="Genomic_DNA"/>
</dbReference>
<dbReference type="Proteomes" id="UP000002051">
    <property type="component" value="Chromosome 3"/>
</dbReference>
<proteinExistence type="predicted"/>
<gene>
    <name evidence="2" type="ordered locus">MTR_3g049935</name>
    <name evidence="3" type="ORF">MtrunA17_Chr3g0098101</name>
</gene>
<feature type="signal peptide" evidence="1">
    <location>
        <begin position="1"/>
        <end position="29"/>
    </location>
</feature>
<reference evidence="2 5" key="2">
    <citation type="journal article" date="2014" name="BMC Genomics">
        <title>An improved genome release (version Mt4.0) for the model legume Medicago truncatula.</title>
        <authorList>
            <person name="Tang H."/>
            <person name="Krishnakumar V."/>
            <person name="Bidwell S."/>
            <person name="Rosen B."/>
            <person name="Chan A."/>
            <person name="Zhou S."/>
            <person name="Gentzbittel L."/>
            <person name="Childs K.L."/>
            <person name="Yandell M."/>
            <person name="Gundlach H."/>
            <person name="Mayer K.F."/>
            <person name="Schwartz D.C."/>
            <person name="Town C.D."/>
        </authorList>
    </citation>
    <scope>GENOME REANNOTATION</scope>
    <source>
        <strain evidence="4 5">cv. Jemalong A17</strain>
    </source>
</reference>
<name>G7J1C6_MEDTR</name>
<accession>G7J1C6</accession>
<dbReference type="Gramene" id="rna15147">
    <property type="protein sequence ID" value="RHN67017.1"/>
    <property type="gene ID" value="gene15147"/>
</dbReference>
<dbReference type="EMBL" id="PSQE01000003">
    <property type="protein sequence ID" value="RHN67017.1"/>
    <property type="molecule type" value="Genomic_DNA"/>
</dbReference>